<comment type="subcellular location">
    <subcellularLocation>
        <location evidence="1">Cell membrane</location>
        <topology evidence="1">Multi-pass membrane protein</topology>
    </subcellularLocation>
</comment>
<feature type="transmembrane region" description="Helical" evidence="7">
    <location>
        <begin position="177"/>
        <end position="199"/>
    </location>
</feature>
<feature type="transmembrane region" description="Helical" evidence="7">
    <location>
        <begin position="125"/>
        <end position="141"/>
    </location>
</feature>
<keyword evidence="3" id="KW-1003">Cell membrane</keyword>
<feature type="transmembrane region" description="Helical" evidence="7">
    <location>
        <begin position="153"/>
        <end position="170"/>
    </location>
</feature>
<evidence type="ECO:0000256" key="4">
    <source>
        <dbReference type="ARBA" id="ARBA00022692"/>
    </source>
</evidence>
<feature type="transmembrane region" description="Helical" evidence="7">
    <location>
        <begin position="211"/>
        <end position="234"/>
    </location>
</feature>
<evidence type="ECO:0000256" key="2">
    <source>
        <dbReference type="ARBA" id="ARBA00007362"/>
    </source>
</evidence>
<dbReference type="EMBL" id="CP071709">
    <property type="protein sequence ID" value="QVY63782.1"/>
    <property type="molecule type" value="Genomic_DNA"/>
</dbReference>
<feature type="domain" description="EamA" evidence="8">
    <location>
        <begin position="150"/>
        <end position="288"/>
    </location>
</feature>
<name>A0ABX8FIC7_9BACI</name>
<feature type="transmembrane region" description="Helical" evidence="7">
    <location>
        <begin position="69"/>
        <end position="93"/>
    </location>
</feature>
<feature type="transmembrane region" description="Helical" evidence="7">
    <location>
        <begin position="12"/>
        <end position="33"/>
    </location>
</feature>
<evidence type="ECO:0000313" key="9">
    <source>
        <dbReference type="EMBL" id="QVY63782.1"/>
    </source>
</evidence>
<proteinExistence type="inferred from homology"/>
<evidence type="ECO:0000256" key="3">
    <source>
        <dbReference type="ARBA" id="ARBA00022475"/>
    </source>
</evidence>
<keyword evidence="5 7" id="KW-1133">Transmembrane helix</keyword>
<accession>A0ABX8FIC7</accession>
<dbReference type="PANTHER" id="PTHR42920">
    <property type="entry name" value="OS03G0707200 PROTEIN-RELATED"/>
    <property type="match status" value="1"/>
</dbReference>
<feature type="transmembrane region" description="Helical" evidence="7">
    <location>
        <begin position="246"/>
        <end position="265"/>
    </location>
</feature>
<feature type="transmembrane region" description="Helical" evidence="7">
    <location>
        <begin position="99"/>
        <end position="118"/>
    </location>
</feature>
<sequence>MNNKHSVAHISLLLVAFVWGLTFVVVQNAIAFLEPFTFNAIRFFIAGLLLFLIHIVFTRSKPGHFNKKLITAGMKVGFWLFIGYAFQTVGLLYTTSSKAGFITGLSVVLVPLFSWMLFKLNPGRNALIGAIVAAGGLYLLTMTDTVTLNIGDGYIFICAIGFAMHIIMTGKYSSKHAVLPLTIAQLLFVSLLSMIFSIATEDWQTVLNPSIMFNMDVIMALMITSVFATALAFLAQTAFQQYTTPARVALIFATEPVFAALAGYLWNDERLASTAIIGCGFIFAGMIFAEIPKKSKKAQLEA</sequence>
<dbReference type="InterPro" id="IPR000620">
    <property type="entry name" value="EamA_dom"/>
</dbReference>
<evidence type="ECO:0000256" key="5">
    <source>
        <dbReference type="ARBA" id="ARBA00022989"/>
    </source>
</evidence>
<evidence type="ECO:0000313" key="10">
    <source>
        <dbReference type="Proteomes" id="UP000679247"/>
    </source>
</evidence>
<feature type="transmembrane region" description="Helical" evidence="7">
    <location>
        <begin position="39"/>
        <end position="57"/>
    </location>
</feature>
<evidence type="ECO:0000256" key="1">
    <source>
        <dbReference type="ARBA" id="ARBA00004651"/>
    </source>
</evidence>
<protein>
    <submittedName>
        <fullName evidence="9">DMT family transporter</fullName>
    </submittedName>
</protein>
<evidence type="ECO:0000256" key="6">
    <source>
        <dbReference type="ARBA" id="ARBA00023136"/>
    </source>
</evidence>
<evidence type="ECO:0000256" key="7">
    <source>
        <dbReference type="SAM" id="Phobius"/>
    </source>
</evidence>
<organism evidence="9 10">
    <name type="scientific">Cytobacillus gottheilii</name>
    <dbReference type="NCBI Taxonomy" id="859144"/>
    <lineage>
        <taxon>Bacteria</taxon>
        <taxon>Bacillati</taxon>
        <taxon>Bacillota</taxon>
        <taxon>Bacilli</taxon>
        <taxon>Bacillales</taxon>
        <taxon>Bacillaceae</taxon>
        <taxon>Cytobacillus</taxon>
    </lineage>
</organism>
<dbReference type="RefSeq" id="WP_214478846.1">
    <property type="nucleotide sequence ID" value="NZ_CANKUS010000015.1"/>
</dbReference>
<evidence type="ECO:0000259" key="8">
    <source>
        <dbReference type="Pfam" id="PF00892"/>
    </source>
</evidence>
<gene>
    <name evidence="9" type="ORF">J1899_13790</name>
</gene>
<comment type="similarity">
    <text evidence="2">Belongs to the EamA transporter family.</text>
</comment>
<feature type="transmembrane region" description="Helical" evidence="7">
    <location>
        <begin position="271"/>
        <end position="289"/>
    </location>
</feature>
<dbReference type="Proteomes" id="UP000679247">
    <property type="component" value="Chromosome"/>
</dbReference>
<keyword evidence="10" id="KW-1185">Reference proteome</keyword>
<dbReference type="SUPFAM" id="SSF103481">
    <property type="entry name" value="Multidrug resistance efflux transporter EmrE"/>
    <property type="match status" value="2"/>
</dbReference>
<dbReference type="InterPro" id="IPR037185">
    <property type="entry name" value="EmrE-like"/>
</dbReference>
<keyword evidence="4 7" id="KW-0812">Transmembrane</keyword>
<keyword evidence="6 7" id="KW-0472">Membrane</keyword>
<dbReference type="Pfam" id="PF00892">
    <property type="entry name" value="EamA"/>
    <property type="match status" value="2"/>
</dbReference>
<dbReference type="InterPro" id="IPR051258">
    <property type="entry name" value="Diverse_Substrate_Transporter"/>
</dbReference>
<feature type="domain" description="EamA" evidence="8">
    <location>
        <begin position="9"/>
        <end position="141"/>
    </location>
</feature>
<dbReference type="PANTHER" id="PTHR42920:SF5">
    <property type="entry name" value="EAMA DOMAIN-CONTAINING PROTEIN"/>
    <property type="match status" value="1"/>
</dbReference>
<reference evidence="9 10" key="1">
    <citation type="submission" date="2021-03" db="EMBL/GenBank/DDBJ databases">
        <title>The first data on the complete genome of the tetrodotoxin-producing bacterium.</title>
        <authorList>
            <person name="Melnikova D.I."/>
            <person name="Nijland R."/>
            <person name="Magarlamov T.Y."/>
        </authorList>
    </citation>
    <scope>NUCLEOTIDE SEQUENCE [LARGE SCALE GENOMIC DNA]</scope>
    <source>
        <strain evidence="9 10">1839</strain>
    </source>
</reference>